<evidence type="ECO:0000313" key="3">
    <source>
        <dbReference type="Proteomes" id="UP000184073"/>
    </source>
</evidence>
<proteinExistence type="predicted"/>
<evidence type="ECO:0000313" key="2">
    <source>
        <dbReference type="EMBL" id="OJI96462.1"/>
    </source>
</evidence>
<dbReference type="PANTHER" id="PTHR33112">
    <property type="entry name" value="DOMAIN PROTEIN, PUTATIVE-RELATED"/>
    <property type="match status" value="1"/>
</dbReference>
<evidence type="ECO:0000259" key="1">
    <source>
        <dbReference type="Pfam" id="PF06985"/>
    </source>
</evidence>
<dbReference type="Pfam" id="PF06985">
    <property type="entry name" value="HET"/>
    <property type="match status" value="1"/>
</dbReference>
<keyword evidence="3" id="KW-1185">Reference proteome</keyword>
<dbReference type="PANTHER" id="PTHR33112:SF10">
    <property type="entry name" value="TOL"/>
    <property type="match status" value="1"/>
</dbReference>
<dbReference type="Proteomes" id="UP000184073">
    <property type="component" value="Unassembled WGS sequence"/>
</dbReference>
<name>A0A1L9P4N6_ASPVE</name>
<accession>A0A1L9P4N6</accession>
<feature type="domain" description="Heterokaryon incompatibility" evidence="1">
    <location>
        <begin position="161"/>
        <end position="345"/>
    </location>
</feature>
<dbReference type="RefSeq" id="XP_040662225.1">
    <property type="nucleotide sequence ID" value="XM_040811091.1"/>
</dbReference>
<dbReference type="OrthoDB" id="5362512at2759"/>
<sequence>MIDGLLQLPAVYRRHVSGLGHFPICNQIVRPDYVTWERCEYQFEAGDIMHELRKGNFDGGETIQVTADKGSWYRETGLVPLDRISGTISKSSFDMLRGWLETCLESHDACRVRDPRKTAGTSHNEISSGSRLPTRVIDVTRFEGSKFRPRLVQTDGRTGTYVALSHRWGDKESTIQTLSSTVKTFQRCLPMESLPNTFRQAIEVTRQLNVRYLWIDSLCIVQDDPDDWKRESQKMGDVFEQCIFVIAATDSVDSQGQDHGLFLPRKDPLAVELCIPIDKSPLHVLSTKVFKREDQTFVWKYRWPATHCRFKGWTQGSICLRPRIDSLSCRVRRTAWYSRGWVLQERLLPSRIIYFTKDKLYWSCFTTTKEEENSDPAVPHRRCLFQSTTQEIGGISDCWTNILSDYVGCSLTLDRDRLMAISGITRRFEQYYSVDIYAGILNDQTGRNLLWFVYKPTDKTHLGFHAPSWSWASLVGSVSFLLAQPRLPEQGPLIRNLQYTTTNSCPMDNPGGFCGNTCLSGQVSFTGPLGKLTRSSMSIVDIKVEGFQGNPINNNEIMRRLLGSAVFRCSIPKSYDDKWNEIPVQRNLFVPAHTELLEDDGGVCLGFLIPDSFRTPITNKSIFCAAIQQWLGNKTESNCEIDFIGLEKLENRLGGYRRVGRGRIICNEWISKCSEETIFII</sequence>
<organism evidence="2 3">
    <name type="scientific">Aspergillus versicolor CBS 583.65</name>
    <dbReference type="NCBI Taxonomy" id="1036611"/>
    <lineage>
        <taxon>Eukaryota</taxon>
        <taxon>Fungi</taxon>
        <taxon>Dikarya</taxon>
        <taxon>Ascomycota</taxon>
        <taxon>Pezizomycotina</taxon>
        <taxon>Eurotiomycetes</taxon>
        <taxon>Eurotiomycetidae</taxon>
        <taxon>Eurotiales</taxon>
        <taxon>Aspergillaceae</taxon>
        <taxon>Aspergillus</taxon>
        <taxon>Aspergillus subgen. Nidulantes</taxon>
    </lineage>
</organism>
<protein>
    <recommendedName>
        <fullName evidence="1">Heterokaryon incompatibility domain-containing protein</fullName>
    </recommendedName>
</protein>
<dbReference type="AlphaFoldDB" id="A0A1L9P4N6"/>
<dbReference type="EMBL" id="KV878125">
    <property type="protein sequence ID" value="OJI96462.1"/>
    <property type="molecule type" value="Genomic_DNA"/>
</dbReference>
<reference evidence="3" key="1">
    <citation type="journal article" date="2017" name="Genome Biol.">
        <title>Comparative genomics reveals high biological diversity and specific adaptations in the industrially and medically important fungal genus Aspergillus.</title>
        <authorList>
            <person name="de Vries R.P."/>
            <person name="Riley R."/>
            <person name="Wiebenga A."/>
            <person name="Aguilar-Osorio G."/>
            <person name="Amillis S."/>
            <person name="Uchima C.A."/>
            <person name="Anderluh G."/>
            <person name="Asadollahi M."/>
            <person name="Askin M."/>
            <person name="Barry K."/>
            <person name="Battaglia E."/>
            <person name="Bayram O."/>
            <person name="Benocci T."/>
            <person name="Braus-Stromeyer S.A."/>
            <person name="Caldana C."/>
            <person name="Canovas D."/>
            <person name="Cerqueira G.C."/>
            <person name="Chen F."/>
            <person name="Chen W."/>
            <person name="Choi C."/>
            <person name="Clum A."/>
            <person name="Dos Santos R.A."/>
            <person name="Damasio A.R."/>
            <person name="Diallinas G."/>
            <person name="Emri T."/>
            <person name="Fekete E."/>
            <person name="Flipphi M."/>
            <person name="Freyberg S."/>
            <person name="Gallo A."/>
            <person name="Gournas C."/>
            <person name="Habgood R."/>
            <person name="Hainaut M."/>
            <person name="Harispe M.L."/>
            <person name="Henrissat B."/>
            <person name="Hilden K.S."/>
            <person name="Hope R."/>
            <person name="Hossain A."/>
            <person name="Karabika E."/>
            <person name="Karaffa L."/>
            <person name="Karanyi Z."/>
            <person name="Krasevec N."/>
            <person name="Kuo A."/>
            <person name="Kusch H."/>
            <person name="LaButti K."/>
            <person name="Lagendijk E.L."/>
            <person name="Lapidus A."/>
            <person name="Levasseur A."/>
            <person name="Lindquist E."/>
            <person name="Lipzen A."/>
            <person name="Logrieco A.F."/>
            <person name="MacCabe A."/>
            <person name="Maekelae M.R."/>
            <person name="Malavazi I."/>
            <person name="Melin P."/>
            <person name="Meyer V."/>
            <person name="Mielnichuk N."/>
            <person name="Miskei M."/>
            <person name="Molnar A.P."/>
            <person name="Mule G."/>
            <person name="Ngan C.Y."/>
            <person name="Orejas M."/>
            <person name="Orosz E."/>
            <person name="Ouedraogo J.P."/>
            <person name="Overkamp K.M."/>
            <person name="Park H.-S."/>
            <person name="Perrone G."/>
            <person name="Piumi F."/>
            <person name="Punt P.J."/>
            <person name="Ram A.F."/>
            <person name="Ramon A."/>
            <person name="Rauscher S."/>
            <person name="Record E."/>
            <person name="Riano-Pachon D.M."/>
            <person name="Robert V."/>
            <person name="Roehrig J."/>
            <person name="Ruller R."/>
            <person name="Salamov A."/>
            <person name="Salih N.S."/>
            <person name="Samson R.A."/>
            <person name="Sandor E."/>
            <person name="Sanguinetti M."/>
            <person name="Schuetze T."/>
            <person name="Sepcic K."/>
            <person name="Shelest E."/>
            <person name="Sherlock G."/>
            <person name="Sophianopoulou V."/>
            <person name="Squina F.M."/>
            <person name="Sun H."/>
            <person name="Susca A."/>
            <person name="Todd R.B."/>
            <person name="Tsang A."/>
            <person name="Unkles S.E."/>
            <person name="van de Wiele N."/>
            <person name="van Rossen-Uffink D."/>
            <person name="Oliveira J.V."/>
            <person name="Vesth T.C."/>
            <person name="Visser J."/>
            <person name="Yu J.-H."/>
            <person name="Zhou M."/>
            <person name="Andersen M.R."/>
            <person name="Archer D.B."/>
            <person name="Baker S.E."/>
            <person name="Benoit I."/>
            <person name="Brakhage A.A."/>
            <person name="Braus G.H."/>
            <person name="Fischer R."/>
            <person name="Frisvad J.C."/>
            <person name="Goldman G.H."/>
            <person name="Houbraken J."/>
            <person name="Oakley B."/>
            <person name="Pocsi I."/>
            <person name="Scazzocchio C."/>
            <person name="Seiboth B."/>
            <person name="vanKuyk P.A."/>
            <person name="Wortman J."/>
            <person name="Dyer P.S."/>
            <person name="Grigoriev I.V."/>
        </authorList>
    </citation>
    <scope>NUCLEOTIDE SEQUENCE [LARGE SCALE GENOMIC DNA]</scope>
    <source>
        <strain evidence="3">CBS 583.65</strain>
    </source>
</reference>
<dbReference type="GeneID" id="63726602"/>
<dbReference type="VEuPathDB" id="FungiDB:ASPVEDRAFT_35863"/>
<dbReference type="InterPro" id="IPR010730">
    <property type="entry name" value="HET"/>
</dbReference>
<gene>
    <name evidence="2" type="ORF">ASPVEDRAFT_35863</name>
</gene>